<keyword evidence="1" id="KW-0472">Membrane</keyword>
<protein>
    <submittedName>
        <fullName evidence="2">Uncharacterized protein</fullName>
    </submittedName>
</protein>
<dbReference type="Proteomes" id="UP000824120">
    <property type="component" value="Chromosome 1"/>
</dbReference>
<gene>
    <name evidence="2" type="ORF">H5410_000023</name>
</gene>
<organism evidence="2 3">
    <name type="scientific">Solanum commersonii</name>
    <name type="common">Commerson's wild potato</name>
    <name type="synonym">Commerson's nightshade</name>
    <dbReference type="NCBI Taxonomy" id="4109"/>
    <lineage>
        <taxon>Eukaryota</taxon>
        <taxon>Viridiplantae</taxon>
        <taxon>Streptophyta</taxon>
        <taxon>Embryophyta</taxon>
        <taxon>Tracheophyta</taxon>
        <taxon>Spermatophyta</taxon>
        <taxon>Magnoliopsida</taxon>
        <taxon>eudicotyledons</taxon>
        <taxon>Gunneridae</taxon>
        <taxon>Pentapetalae</taxon>
        <taxon>asterids</taxon>
        <taxon>lamiids</taxon>
        <taxon>Solanales</taxon>
        <taxon>Solanaceae</taxon>
        <taxon>Solanoideae</taxon>
        <taxon>Solaneae</taxon>
        <taxon>Solanum</taxon>
    </lineage>
</organism>
<reference evidence="2 3" key="1">
    <citation type="submission" date="2020-09" db="EMBL/GenBank/DDBJ databases">
        <title>De no assembly of potato wild relative species, Solanum commersonii.</title>
        <authorList>
            <person name="Cho K."/>
        </authorList>
    </citation>
    <scope>NUCLEOTIDE SEQUENCE [LARGE SCALE GENOMIC DNA]</scope>
    <source>
        <strain evidence="2">LZ3.2</strain>
        <tissue evidence="2">Leaf</tissue>
    </source>
</reference>
<evidence type="ECO:0000313" key="3">
    <source>
        <dbReference type="Proteomes" id="UP000824120"/>
    </source>
</evidence>
<comment type="caution">
    <text evidence="2">The sequence shown here is derived from an EMBL/GenBank/DDBJ whole genome shotgun (WGS) entry which is preliminary data.</text>
</comment>
<dbReference type="AlphaFoldDB" id="A0A9J6AVM6"/>
<proteinExistence type="predicted"/>
<name>A0A9J6AVM6_SOLCO</name>
<evidence type="ECO:0000256" key="1">
    <source>
        <dbReference type="SAM" id="Phobius"/>
    </source>
</evidence>
<sequence length="208" mass="23674">MSKLSSFSFGLIIWYLKFVGLIYFVYVLGKLIKGGKTLSVKKFFIPRVRTRNLSLRGVFITGDNWLLQYNTNIEVEKSSKYVERISRATKASRRYFLSIIVLLVIESGIQGKQRPLDRTSSMARRDSLSIIVLLVIESGIQGKQRPLDRTSSMARSDFLSIIVLLFIESGIQGKQRPLDRISSMAEVIFFLSLFYSLLSVEFKGNKGP</sequence>
<keyword evidence="1" id="KW-1133">Transmembrane helix</keyword>
<keyword evidence="3" id="KW-1185">Reference proteome</keyword>
<keyword evidence="1" id="KW-0812">Transmembrane</keyword>
<dbReference type="EMBL" id="JACXVP010000001">
    <property type="protein sequence ID" value="KAG5628306.1"/>
    <property type="molecule type" value="Genomic_DNA"/>
</dbReference>
<accession>A0A9J6AVM6</accession>
<dbReference type="OrthoDB" id="10418739at2759"/>
<evidence type="ECO:0000313" key="2">
    <source>
        <dbReference type="EMBL" id="KAG5628306.1"/>
    </source>
</evidence>
<feature type="transmembrane region" description="Helical" evidence="1">
    <location>
        <begin position="12"/>
        <end position="32"/>
    </location>
</feature>